<evidence type="ECO:0000259" key="1">
    <source>
        <dbReference type="Pfam" id="PF13460"/>
    </source>
</evidence>
<gene>
    <name evidence="2" type="ORF">POL58_34480</name>
</gene>
<dbReference type="InterPro" id="IPR016040">
    <property type="entry name" value="NAD(P)-bd_dom"/>
</dbReference>
<reference evidence="2 3" key="1">
    <citation type="submission" date="2022-11" db="EMBL/GenBank/DDBJ databases">
        <title>Minimal conservation of predation-associated metabolite biosynthetic gene clusters underscores biosynthetic potential of Myxococcota including descriptions for ten novel species: Archangium lansinium sp. nov., Myxococcus landrumus sp. nov., Nannocystis bai.</title>
        <authorList>
            <person name="Ahearne A."/>
            <person name="Stevens C."/>
            <person name="Dowd S."/>
        </authorList>
    </citation>
    <scope>NUCLEOTIDE SEQUENCE [LARGE SCALE GENOMIC DNA]</scope>
    <source>
        <strain evidence="2 3">NCELM</strain>
    </source>
</reference>
<sequence length="337" mass="36061">MSPSIRRPDSHAEPTMSILVTGVSGNTGSLIAAGLAEKGIPFRAMVRSEQVRARLVREGMDAVPGDFDRPETLGPALAGVERAYLVCTPDEHLERREAGFLAAARAAGVKKLVKLSAFAASATGRSAILRAHGRIEERLVASGMDHVIVRPHGFMQTFVLSNEALIRTAGAYILPAGRGRAPLVDLRDVARACIHAILGDEHVGQAFDVTGPQALTFAEQAELLASALRRPVTYVAGSDSMLERAFAMFGVPELAREHAKAVFRMIRDGELADPSDGLARLGVTPTPYATFAADFAAGRTRVATSFPIPEGLGVRAQLRLFRTLLTLRFALFGRSRG</sequence>
<proteinExistence type="predicted"/>
<dbReference type="Proteomes" id="UP001217838">
    <property type="component" value="Unassembled WGS sequence"/>
</dbReference>
<dbReference type="Gene3D" id="3.90.25.10">
    <property type="entry name" value="UDP-galactose 4-epimerase, domain 1"/>
    <property type="match status" value="1"/>
</dbReference>
<feature type="domain" description="NAD(P)-binding" evidence="1">
    <location>
        <begin position="22"/>
        <end position="157"/>
    </location>
</feature>
<evidence type="ECO:0000313" key="2">
    <source>
        <dbReference type="EMBL" id="MDC0672911.1"/>
    </source>
</evidence>
<dbReference type="Pfam" id="PF13460">
    <property type="entry name" value="NAD_binding_10"/>
    <property type="match status" value="1"/>
</dbReference>
<evidence type="ECO:0000313" key="3">
    <source>
        <dbReference type="Proteomes" id="UP001217838"/>
    </source>
</evidence>
<comment type="caution">
    <text evidence="2">The sequence shown here is derived from an EMBL/GenBank/DDBJ whole genome shotgun (WGS) entry which is preliminary data.</text>
</comment>
<dbReference type="InterPro" id="IPR036291">
    <property type="entry name" value="NAD(P)-bd_dom_sf"/>
</dbReference>
<protein>
    <submittedName>
        <fullName evidence="2">NAD(P)H-binding protein</fullName>
    </submittedName>
</protein>
<name>A0ABT5BFJ1_9BACT</name>
<dbReference type="PANTHER" id="PTHR43162:SF1">
    <property type="entry name" value="PRESTALK A DIFFERENTIATION PROTEIN A"/>
    <property type="match status" value="1"/>
</dbReference>
<dbReference type="InterPro" id="IPR051604">
    <property type="entry name" value="Ergot_Alk_Oxidoreductase"/>
</dbReference>
<organism evidence="2 3">
    <name type="scientific">Nannocystis radixulma</name>
    <dbReference type="NCBI Taxonomy" id="2995305"/>
    <lineage>
        <taxon>Bacteria</taxon>
        <taxon>Pseudomonadati</taxon>
        <taxon>Myxococcota</taxon>
        <taxon>Polyangia</taxon>
        <taxon>Nannocystales</taxon>
        <taxon>Nannocystaceae</taxon>
        <taxon>Nannocystis</taxon>
    </lineage>
</organism>
<accession>A0ABT5BFJ1</accession>
<dbReference type="EMBL" id="JAQNDN010000020">
    <property type="protein sequence ID" value="MDC0672911.1"/>
    <property type="molecule type" value="Genomic_DNA"/>
</dbReference>
<dbReference type="PANTHER" id="PTHR43162">
    <property type="match status" value="1"/>
</dbReference>
<dbReference type="SUPFAM" id="SSF51735">
    <property type="entry name" value="NAD(P)-binding Rossmann-fold domains"/>
    <property type="match status" value="1"/>
</dbReference>
<keyword evidence="3" id="KW-1185">Reference proteome</keyword>
<dbReference type="Gene3D" id="3.40.50.720">
    <property type="entry name" value="NAD(P)-binding Rossmann-like Domain"/>
    <property type="match status" value="1"/>
</dbReference>